<evidence type="ECO:0000256" key="9">
    <source>
        <dbReference type="ARBA" id="ARBA00023207"/>
    </source>
</evidence>
<dbReference type="InterPro" id="IPR001863">
    <property type="entry name" value="Glypican"/>
</dbReference>
<evidence type="ECO:0000256" key="5">
    <source>
        <dbReference type="ARBA" id="ARBA00022729"/>
    </source>
</evidence>
<feature type="compositionally biased region" description="Low complexity" evidence="13">
    <location>
        <begin position="388"/>
        <end position="397"/>
    </location>
</feature>
<keyword evidence="10 12" id="KW-0449">Lipoprotein</keyword>
<keyword evidence="15" id="KW-1185">Reference proteome</keyword>
<evidence type="ECO:0000256" key="7">
    <source>
        <dbReference type="ARBA" id="ARBA00023136"/>
    </source>
</evidence>
<feature type="region of interest" description="Disordered" evidence="13">
    <location>
        <begin position="332"/>
        <end position="397"/>
    </location>
</feature>
<keyword evidence="9 12" id="KW-0357">Heparan sulfate</keyword>
<evidence type="ECO:0000256" key="8">
    <source>
        <dbReference type="ARBA" id="ARBA00023180"/>
    </source>
</evidence>
<keyword evidence="8" id="KW-0325">Glycoprotein</keyword>
<dbReference type="GO" id="GO:0098552">
    <property type="term" value="C:side of membrane"/>
    <property type="evidence" value="ECO:0007669"/>
    <property type="project" value="UniProtKB-KW"/>
</dbReference>
<reference evidence="14 15" key="1">
    <citation type="submission" date="2019-03" db="EMBL/GenBank/DDBJ databases">
        <title>First draft genome of Liparis tanakae, snailfish: a comprehensive survey of snailfish specific genes.</title>
        <authorList>
            <person name="Kim W."/>
            <person name="Song I."/>
            <person name="Jeong J.-H."/>
            <person name="Kim D."/>
            <person name="Kim S."/>
            <person name="Ryu S."/>
            <person name="Song J.Y."/>
            <person name="Lee S.K."/>
        </authorList>
    </citation>
    <scope>NUCLEOTIDE SEQUENCE [LARGE SCALE GENOMIC DNA]</scope>
    <source>
        <tissue evidence="14">Muscle</tissue>
    </source>
</reference>
<dbReference type="PANTHER" id="PTHR10822:SF25">
    <property type="entry name" value="GLYPICAN-4"/>
    <property type="match status" value="1"/>
</dbReference>
<dbReference type="GO" id="GO:0005886">
    <property type="term" value="C:plasma membrane"/>
    <property type="evidence" value="ECO:0007669"/>
    <property type="project" value="UniProtKB-SubCell"/>
</dbReference>
<evidence type="ECO:0000256" key="11">
    <source>
        <dbReference type="RuleBase" id="RU003518"/>
    </source>
</evidence>
<evidence type="ECO:0000256" key="6">
    <source>
        <dbReference type="ARBA" id="ARBA00022974"/>
    </source>
</evidence>
<organism evidence="14 15">
    <name type="scientific">Liparis tanakae</name>
    <name type="common">Tanaka's snailfish</name>
    <dbReference type="NCBI Taxonomy" id="230148"/>
    <lineage>
        <taxon>Eukaryota</taxon>
        <taxon>Metazoa</taxon>
        <taxon>Chordata</taxon>
        <taxon>Craniata</taxon>
        <taxon>Vertebrata</taxon>
        <taxon>Euteleostomi</taxon>
        <taxon>Actinopterygii</taxon>
        <taxon>Neopterygii</taxon>
        <taxon>Teleostei</taxon>
        <taxon>Neoteleostei</taxon>
        <taxon>Acanthomorphata</taxon>
        <taxon>Eupercaria</taxon>
        <taxon>Perciformes</taxon>
        <taxon>Cottioidei</taxon>
        <taxon>Cottales</taxon>
        <taxon>Liparidae</taxon>
        <taxon>Liparis</taxon>
    </lineage>
</organism>
<evidence type="ECO:0000256" key="1">
    <source>
        <dbReference type="ARBA" id="ARBA00004609"/>
    </source>
</evidence>
<evidence type="ECO:0000256" key="2">
    <source>
        <dbReference type="ARBA" id="ARBA00010260"/>
    </source>
</evidence>
<dbReference type="GO" id="GO:0005576">
    <property type="term" value="C:extracellular region"/>
    <property type="evidence" value="ECO:0007669"/>
    <property type="project" value="TreeGrafter"/>
</dbReference>
<keyword evidence="7 12" id="KW-0472">Membrane</keyword>
<dbReference type="EMBL" id="SRLO01000233">
    <property type="protein sequence ID" value="TNN65580.1"/>
    <property type="molecule type" value="Genomic_DNA"/>
</dbReference>
<dbReference type="GO" id="GO:0009966">
    <property type="term" value="P:regulation of signal transduction"/>
    <property type="evidence" value="ECO:0007669"/>
    <property type="project" value="InterPro"/>
</dbReference>
<evidence type="ECO:0000256" key="10">
    <source>
        <dbReference type="ARBA" id="ARBA00023288"/>
    </source>
</evidence>
<name>A0A4Z2HJ41_9TELE</name>
<keyword evidence="4 12" id="KW-0336">GPI-anchor</keyword>
<dbReference type="AlphaFoldDB" id="A0A4Z2HJ41"/>
<comment type="subcellular location">
    <subcellularLocation>
        <location evidence="1 12">Cell membrane</location>
        <topology evidence="1 12">Lipid-anchor</topology>
        <topology evidence="1 12">GPI-anchor</topology>
    </subcellularLocation>
</comment>
<dbReference type="GO" id="GO:0016477">
    <property type="term" value="P:cell migration"/>
    <property type="evidence" value="ECO:0007669"/>
    <property type="project" value="TreeGrafter"/>
</dbReference>
<feature type="compositionally biased region" description="Acidic residues" evidence="13">
    <location>
        <begin position="337"/>
        <end position="351"/>
    </location>
</feature>
<keyword evidence="6 12" id="KW-0654">Proteoglycan</keyword>
<dbReference type="GO" id="GO:1905475">
    <property type="term" value="P:regulation of protein localization to membrane"/>
    <property type="evidence" value="ECO:0007669"/>
    <property type="project" value="TreeGrafter"/>
</dbReference>
<comment type="similarity">
    <text evidence="2 11">Belongs to the glypican family.</text>
</comment>
<keyword evidence="3" id="KW-1003">Cell membrane</keyword>
<evidence type="ECO:0000256" key="12">
    <source>
        <dbReference type="RuleBase" id="RU003519"/>
    </source>
</evidence>
<sequence length="419" mass="45895">MFVRTYGMMYVQNAELFKNFFEALTRYYVSGGAAVNLDAMLSDFWADLLERMFRLVNVQYEFGDAYMECVSRHTEQLQPFGDVPRKLRIQLTRAFVAARTFVRGLALMPEVVNRVSTVTASPSCVRAAMKMLYCPYCSGQVALKPCQNYCLNVLRGCLANQADLDAEWNNFLDAMLSLADRLEGPFNFESVMDPIDVKISEAIMNMQENSMQVSQKVFQGCGQPKPSMAFRSARSIKDTGFNGRFRPYSPDARPTTAAGTSLDRLTIDVKKKLKHAKKFWSTYESVVIGNGLANQVSNPDVDVDITKPDTVIRSQIAVLKEMTSWLKAAHSGNDISVDNDEDSSGDGDGEESGSGCDSPSCDTDRDIYFSTPPNPGKPADDQRVKSRGPSAGGPAAAAAGSTALALCGLALALLAPHLR</sequence>
<evidence type="ECO:0000313" key="15">
    <source>
        <dbReference type="Proteomes" id="UP000314294"/>
    </source>
</evidence>
<dbReference type="PANTHER" id="PTHR10822">
    <property type="entry name" value="GLYPICAN"/>
    <property type="match status" value="1"/>
</dbReference>
<dbReference type="Proteomes" id="UP000314294">
    <property type="component" value="Unassembled WGS sequence"/>
</dbReference>
<evidence type="ECO:0000313" key="14">
    <source>
        <dbReference type="EMBL" id="TNN65580.1"/>
    </source>
</evidence>
<accession>A0A4Z2HJ41</accession>
<protein>
    <submittedName>
        <fullName evidence="14">Glypican-6</fullName>
    </submittedName>
</protein>
<dbReference type="GO" id="GO:0009986">
    <property type="term" value="C:cell surface"/>
    <property type="evidence" value="ECO:0007669"/>
    <property type="project" value="TreeGrafter"/>
</dbReference>
<dbReference type="Pfam" id="PF01153">
    <property type="entry name" value="Glypican"/>
    <property type="match status" value="1"/>
</dbReference>
<dbReference type="GO" id="GO:0045202">
    <property type="term" value="C:synapse"/>
    <property type="evidence" value="ECO:0007669"/>
    <property type="project" value="TreeGrafter"/>
</dbReference>
<proteinExistence type="inferred from homology"/>
<evidence type="ECO:0000256" key="13">
    <source>
        <dbReference type="SAM" id="MobiDB-lite"/>
    </source>
</evidence>
<dbReference type="OrthoDB" id="10010764at2759"/>
<gene>
    <name evidence="14" type="primary">GPC6_1</name>
    <name evidence="14" type="ORF">EYF80_024258</name>
</gene>
<comment type="caution">
    <text evidence="14">The sequence shown here is derived from an EMBL/GenBank/DDBJ whole genome shotgun (WGS) entry which is preliminary data.</text>
</comment>
<evidence type="ECO:0000256" key="3">
    <source>
        <dbReference type="ARBA" id="ARBA00022475"/>
    </source>
</evidence>
<keyword evidence="5" id="KW-0732">Signal</keyword>
<comment type="function">
    <text evidence="12">Cell surface proteoglycan.</text>
</comment>
<evidence type="ECO:0000256" key="4">
    <source>
        <dbReference type="ARBA" id="ARBA00022622"/>
    </source>
</evidence>